<dbReference type="Pfam" id="PF02086">
    <property type="entry name" value="MethyltransfD12"/>
    <property type="match status" value="1"/>
</dbReference>
<evidence type="ECO:0000256" key="4">
    <source>
        <dbReference type="ARBA" id="ARBA00022679"/>
    </source>
</evidence>
<dbReference type="InterPro" id="IPR012327">
    <property type="entry name" value="MeTrfase_D12"/>
</dbReference>
<dbReference type="InterPro" id="IPR029063">
    <property type="entry name" value="SAM-dependent_MTases_sf"/>
</dbReference>
<dbReference type="Proteomes" id="UP000002217">
    <property type="component" value="Chromosome"/>
</dbReference>
<dbReference type="Gene3D" id="1.10.1020.10">
    <property type="entry name" value="Adenine-specific Methyltransferase, Domain 2"/>
    <property type="match status" value="1"/>
</dbReference>
<organism evidence="9 10">
    <name type="scientific">Desulfofarcimen acetoxidans (strain ATCC 49208 / DSM 771 / KCTC 5769 / VKM B-1644 / 5575)</name>
    <name type="common">Desulfotomaculum acetoxidans</name>
    <dbReference type="NCBI Taxonomy" id="485916"/>
    <lineage>
        <taxon>Bacteria</taxon>
        <taxon>Bacillati</taxon>
        <taxon>Bacillota</taxon>
        <taxon>Clostridia</taxon>
        <taxon>Eubacteriales</taxon>
        <taxon>Peptococcaceae</taxon>
        <taxon>Desulfofarcimen</taxon>
    </lineage>
</organism>
<keyword evidence="10" id="KW-1185">Reference proteome</keyword>
<feature type="binding site" evidence="7">
    <location>
        <position position="17"/>
    </location>
    <ligand>
        <name>S-adenosyl-L-methionine</name>
        <dbReference type="ChEBI" id="CHEBI:59789"/>
    </ligand>
</feature>
<evidence type="ECO:0000313" key="10">
    <source>
        <dbReference type="Proteomes" id="UP000002217"/>
    </source>
</evidence>
<dbReference type="InterPro" id="IPR012263">
    <property type="entry name" value="M_m6A_EcoRV"/>
</dbReference>
<dbReference type="PROSITE" id="PS00092">
    <property type="entry name" value="N6_MTASE"/>
    <property type="match status" value="1"/>
</dbReference>
<dbReference type="KEGG" id="dae:Dtox_0828"/>
<dbReference type="EMBL" id="CP001720">
    <property type="protein sequence ID" value="ACV61735.1"/>
    <property type="molecule type" value="Genomic_DNA"/>
</dbReference>
<dbReference type="STRING" id="485916.Dtox_0828"/>
<dbReference type="RefSeq" id="WP_015756453.1">
    <property type="nucleotide sequence ID" value="NC_013216.1"/>
</dbReference>
<dbReference type="EC" id="2.1.1.72" evidence="2 8"/>
<dbReference type="PIRSF" id="PIRSF000398">
    <property type="entry name" value="M_m6A_EcoRV"/>
    <property type="match status" value="1"/>
</dbReference>
<name>C8W271_DESAS</name>
<dbReference type="GO" id="GO:0006298">
    <property type="term" value="P:mismatch repair"/>
    <property type="evidence" value="ECO:0007669"/>
    <property type="project" value="TreeGrafter"/>
</dbReference>
<dbReference type="Gene3D" id="3.40.50.150">
    <property type="entry name" value="Vaccinia Virus protein VP39"/>
    <property type="match status" value="1"/>
</dbReference>
<dbReference type="SUPFAM" id="SSF53335">
    <property type="entry name" value="S-adenosyl-L-methionine-dependent methyltransferases"/>
    <property type="match status" value="1"/>
</dbReference>
<evidence type="ECO:0000256" key="1">
    <source>
        <dbReference type="ARBA" id="ARBA00006594"/>
    </source>
</evidence>
<sequence length="277" mass="31668">MKKAKTLQPFLKWAGGKSQLLKEISNFMPGEFNNYFEPFVGGGAVLFELHPYQAVINDTNPDLYNCYIVVRDYIEELIADLGRHQNDESYYYKLRDIDLSEEYGLLSPVQRASRTIFLNKTCYNGLYRVNKKGHFNVPFGKYKKPNIVNEHVLRLVSSYLSENKIKILDTDFAEAVEEAASGDFIYFDPPYDPLSDTSSFTAYSSSGFGKDEQKRLRDVFVDLDKKGCKVMLSNSATDFILDLYKNYRVLFVSANRSINSVGTGRGKINEVLVMNYT</sequence>
<feature type="binding site" evidence="7">
    <location>
        <position position="188"/>
    </location>
    <ligand>
        <name>S-adenosyl-L-methionine</name>
        <dbReference type="ChEBI" id="CHEBI:59789"/>
    </ligand>
</feature>
<dbReference type="REBASE" id="21994">
    <property type="entry name" value="M.DacORF828P"/>
</dbReference>
<evidence type="ECO:0000313" key="9">
    <source>
        <dbReference type="EMBL" id="ACV61735.1"/>
    </source>
</evidence>
<reference evidence="9 10" key="1">
    <citation type="journal article" date="2009" name="Stand. Genomic Sci.">
        <title>Complete genome sequence of Desulfotomaculum acetoxidans type strain (5575).</title>
        <authorList>
            <person name="Spring S."/>
            <person name="Lapidus A."/>
            <person name="Schroder M."/>
            <person name="Gleim D."/>
            <person name="Sims D."/>
            <person name="Meincke L."/>
            <person name="Glavina Del Rio T."/>
            <person name="Tice H."/>
            <person name="Copeland A."/>
            <person name="Cheng J.F."/>
            <person name="Lucas S."/>
            <person name="Chen F."/>
            <person name="Nolan M."/>
            <person name="Bruce D."/>
            <person name="Goodwin L."/>
            <person name="Pitluck S."/>
            <person name="Ivanova N."/>
            <person name="Mavromatis K."/>
            <person name="Mikhailova N."/>
            <person name="Pati A."/>
            <person name="Chen A."/>
            <person name="Palaniappan K."/>
            <person name="Land M."/>
            <person name="Hauser L."/>
            <person name="Chang Y.J."/>
            <person name="Jeffries C.D."/>
            <person name="Chain P."/>
            <person name="Saunders E."/>
            <person name="Brettin T."/>
            <person name="Detter J.C."/>
            <person name="Goker M."/>
            <person name="Bristow J."/>
            <person name="Eisen J.A."/>
            <person name="Markowitz V."/>
            <person name="Hugenholtz P."/>
            <person name="Kyrpides N.C."/>
            <person name="Klenk H.P."/>
            <person name="Han C."/>
        </authorList>
    </citation>
    <scope>NUCLEOTIDE SEQUENCE [LARGE SCALE GENOMIC DNA]</scope>
    <source>
        <strain evidence="10">ATCC 49208 / DSM 771 / VKM B-1644</strain>
    </source>
</reference>
<dbReference type="AlphaFoldDB" id="C8W271"/>
<evidence type="ECO:0000256" key="2">
    <source>
        <dbReference type="ARBA" id="ARBA00011900"/>
    </source>
</evidence>
<evidence type="ECO:0000256" key="5">
    <source>
        <dbReference type="ARBA" id="ARBA00022691"/>
    </source>
</evidence>
<keyword evidence="4 8" id="KW-0808">Transferase</keyword>
<dbReference type="GO" id="GO:0009007">
    <property type="term" value="F:site-specific DNA-methyltransferase (adenine-specific) activity"/>
    <property type="evidence" value="ECO:0007669"/>
    <property type="project" value="UniProtKB-UniRule"/>
</dbReference>
<dbReference type="OrthoDB" id="9805629at2"/>
<dbReference type="HOGENOM" id="CLU_063430_0_0_9"/>
<comment type="similarity">
    <text evidence="1 8">Belongs to the N(4)/N(6)-methyltransferase family.</text>
</comment>
<dbReference type="eggNOG" id="COG0338">
    <property type="taxonomic scope" value="Bacteria"/>
</dbReference>
<protein>
    <recommendedName>
        <fullName evidence="2 8">Site-specific DNA-methyltransferase (adenine-specific)</fullName>
        <ecNumber evidence="2 8">2.1.1.72</ecNumber>
    </recommendedName>
</protein>
<keyword evidence="3 8" id="KW-0489">Methyltransferase</keyword>
<dbReference type="NCBIfam" id="TIGR00571">
    <property type="entry name" value="dam"/>
    <property type="match status" value="1"/>
</dbReference>
<dbReference type="PRINTS" id="PR00505">
    <property type="entry name" value="D12N6MTFRASE"/>
</dbReference>
<evidence type="ECO:0000256" key="3">
    <source>
        <dbReference type="ARBA" id="ARBA00022603"/>
    </source>
</evidence>
<dbReference type="PANTHER" id="PTHR30481">
    <property type="entry name" value="DNA ADENINE METHYLASE"/>
    <property type="match status" value="1"/>
</dbReference>
<evidence type="ECO:0000256" key="6">
    <source>
        <dbReference type="ARBA" id="ARBA00047942"/>
    </source>
</evidence>
<keyword evidence="5 8" id="KW-0949">S-adenosyl-L-methionine</keyword>
<feature type="binding site" evidence="7">
    <location>
        <position position="13"/>
    </location>
    <ligand>
        <name>S-adenosyl-L-methionine</name>
        <dbReference type="ChEBI" id="CHEBI:59789"/>
    </ligand>
</feature>
<evidence type="ECO:0000256" key="8">
    <source>
        <dbReference type="RuleBase" id="RU361257"/>
    </source>
</evidence>
<dbReference type="GO" id="GO:1904047">
    <property type="term" value="F:S-adenosyl-L-methionine binding"/>
    <property type="evidence" value="ECO:0007669"/>
    <property type="project" value="TreeGrafter"/>
</dbReference>
<dbReference type="GO" id="GO:0032259">
    <property type="term" value="P:methylation"/>
    <property type="evidence" value="ECO:0007669"/>
    <property type="project" value="UniProtKB-KW"/>
</dbReference>
<proteinExistence type="inferred from homology"/>
<feature type="binding site" evidence="7">
    <location>
        <position position="58"/>
    </location>
    <ligand>
        <name>S-adenosyl-L-methionine</name>
        <dbReference type="ChEBI" id="CHEBI:59789"/>
    </ligand>
</feature>
<accession>C8W271</accession>
<comment type="catalytic activity">
    <reaction evidence="6 8">
        <text>a 2'-deoxyadenosine in DNA + S-adenosyl-L-methionine = an N(6)-methyl-2'-deoxyadenosine in DNA + S-adenosyl-L-homocysteine + H(+)</text>
        <dbReference type="Rhea" id="RHEA:15197"/>
        <dbReference type="Rhea" id="RHEA-COMP:12418"/>
        <dbReference type="Rhea" id="RHEA-COMP:12419"/>
        <dbReference type="ChEBI" id="CHEBI:15378"/>
        <dbReference type="ChEBI" id="CHEBI:57856"/>
        <dbReference type="ChEBI" id="CHEBI:59789"/>
        <dbReference type="ChEBI" id="CHEBI:90615"/>
        <dbReference type="ChEBI" id="CHEBI:90616"/>
        <dbReference type="EC" id="2.1.1.72"/>
    </reaction>
</comment>
<dbReference type="PANTHER" id="PTHR30481:SF3">
    <property type="entry name" value="DNA ADENINE METHYLASE"/>
    <property type="match status" value="1"/>
</dbReference>
<dbReference type="InterPro" id="IPR023095">
    <property type="entry name" value="Ade_MeTrfase_dom_2"/>
</dbReference>
<dbReference type="InterPro" id="IPR002052">
    <property type="entry name" value="DNA_methylase_N6_adenine_CS"/>
</dbReference>
<gene>
    <name evidence="9" type="ordered locus">Dtox_0828</name>
</gene>
<evidence type="ECO:0000256" key="7">
    <source>
        <dbReference type="PIRSR" id="PIRSR000398-1"/>
    </source>
</evidence>
<dbReference type="GO" id="GO:0043565">
    <property type="term" value="F:sequence-specific DNA binding"/>
    <property type="evidence" value="ECO:0007669"/>
    <property type="project" value="TreeGrafter"/>
</dbReference>
<dbReference type="GO" id="GO:0009307">
    <property type="term" value="P:DNA restriction-modification system"/>
    <property type="evidence" value="ECO:0007669"/>
    <property type="project" value="InterPro"/>
</dbReference>